<accession>A0A2Y9BEZ9</accession>
<dbReference type="InterPro" id="IPR011048">
    <property type="entry name" value="Haem_d1_sf"/>
</dbReference>
<dbReference type="SUPFAM" id="SSF51004">
    <property type="entry name" value="C-terminal (heme d1) domain of cytochrome cd1-nitrite reductase"/>
    <property type="match status" value="1"/>
</dbReference>
<proteinExistence type="predicted"/>
<sequence length="322" mass="36511">MEREQMALYLTAYGNAEQKDKGIVRLVFNRVNGSIRKESTYPLNGKANMVIDLPDQLIVSVKGPEKTTLDFYGKNGIKMREVATDLFYSFASPAEGGFLLASYESGADSFYDLTADQIRKTVVHKREGYEKAGKSHFIHHMEDGRCISVENSLQQIYVYKDEGLEIEDVINFPQYAEKNIRLLAFSQHHQKAYLNTELTNEIIVLDTKEFAIIKEIKMTDEKEVFSGGHAIREDEKLLCTALRGKNVIVVSEICDDGIPDIKYEFSCGKTPRDLKFIGDYLLVSCTDSNCVEVYQVTGEKAYKIDEAEVFQPITFAIDGERK</sequence>
<reference evidence="1 2" key="1">
    <citation type="submission" date="2018-05" db="EMBL/GenBank/DDBJ databases">
        <title>The Hungate 1000. A catalogue of reference genomes from the rumen microbiome.</title>
        <authorList>
            <person name="Kelly W."/>
        </authorList>
    </citation>
    <scope>NUCLEOTIDE SEQUENCE [LARGE SCALE GENOMIC DNA]</scope>
    <source>
        <strain evidence="1 2">NLAE-zl-C242</strain>
    </source>
</reference>
<dbReference type="OrthoDB" id="9790815at2"/>
<name>A0A2Y9BEZ9_9FIRM</name>
<protein>
    <submittedName>
        <fullName evidence="1">Lactonase family protein with 7-bladed beta-propeller</fullName>
    </submittedName>
</protein>
<dbReference type="InterPro" id="IPR015943">
    <property type="entry name" value="WD40/YVTN_repeat-like_dom_sf"/>
</dbReference>
<comment type="caution">
    <text evidence="1">The sequence shown here is derived from an EMBL/GenBank/DDBJ whole genome shotgun (WGS) entry which is preliminary data.</text>
</comment>
<organism evidence="1 2">
    <name type="scientific">Faecalicatena orotica</name>
    <dbReference type="NCBI Taxonomy" id="1544"/>
    <lineage>
        <taxon>Bacteria</taxon>
        <taxon>Bacillati</taxon>
        <taxon>Bacillota</taxon>
        <taxon>Clostridia</taxon>
        <taxon>Lachnospirales</taxon>
        <taxon>Lachnospiraceae</taxon>
        <taxon>Faecalicatena</taxon>
    </lineage>
</organism>
<evidence type="ECO:0000313" key="1">
    <source>
        <dbReference type="EMBL" id="PWJ28909.1"/>
    </source>
</evidence>
<evidence type="ECO:0000313" key="2">
    <source>
        <dbReference type="Proteomes" id="UP000245845"/>
    </source>
</evidence>
<gene>
    <name evidence="1" type="ORF">A8806_10757</name>
</gene>
<dbReference type="Gene3D" id="2.130.10.10">
    <property type="entry name" value="YVTN repeat-like/Quinoprotein amine dehydrogenase"/>
    <property type="match status" value="1"/>
</dbReference>
<dbReference type="InterPro" id="IPR019405">
    <property type="entry name" value="Lactonase_7-beta_prop"/>
</dbReference>
<keyword evidence="2" id="KW-1185">Reference proteome</keyword>
<dbReference type="AlphaFoldDB" id="A0A2Y9BEZ9"/>
<dbReference type="EMBL" id="QGDL01000007">
    <property type="protein sequence ID" value="PWJ28909.1"/>
    <property type="molecule type" value="Genomic_DNA"/>
</dbReference>
<dbReference type="Proteomes" id="UP000245845">
    <property type="component" value="Unassembled WGS sequence"/>
</dbReference>
<dbReference type="Pfam" id="PF10282">
    <property type="entry name" value="Lactonase"/>
    <property type="match status" value="1"/>
</dbReference>